<sequence length="335" mass="35857">MEIQKPYLLFLADAHDRLAAKVATGIRHWHPEYCVGQLRMAGCQVDCELPDLDIEAAVAKGAKTLVVGVANRGGVIAEKWVAVLQQALESGMDLAAGLHNRLSDVPVLHETARRLGRNLFDVRHTNAALPVGNGRKRSGKRLLPVGTDCSCGKMYTALAIEKALLARGEKATFRATGQTGILVSGAGISIDAVVADFIAGAVEVLAPANEPDHWDVIEGQGSLFHPSFAGVTTGLIHGAQPDALVLCHEPTRTAMRGVEYPLPDLADCMALNLKTARLTNPQARFVGISINSAQLSEADAMTYMANLERQFGLPVADPFRQGVDRIVDNLFLGEN</sequence>
<dbReference type="PANTHER" id="PTHR40690:SF1">
    <property type="entry name" value="DUF1611 DOMAIN-CONTAINING PROTEIN"/>
    <property type="match status" value="1"/>
</dbReference>
<reference evidence="3" key="1">
    <citation type="submission" date="2024-06" db="EMBL/GenBank/DDBJ databases">
        <authorList>
            <person name="Coelho C."/>
            <person name="Bento M."/>
            <person name="Garcia E."/>
            <person name="Camelo A."/>
            <person name="Brandao I."/>
            <person name="Espirito Santo C."/>
            <person name="Trovao J."/>
            <person name="Verissimo A."/>
            <person name="Costa J."/>
            <person name="Tiago I."/>
        </authorList>
    </citation>
    <scope>NUCLEOTIDE SEQUENCE</scope>
    <source>
        <strain evidence="3">KWT182</strain>
    </source>
</reference>
<feature type="domain" description="D-glutamate N-acetyltransferase-like C-terminal" evidence="1">
    <location>
        <begin position="131"/>
        <end position="327"/>
    </location>
</feature>
<protein>
    <submittedName>
        <fullName evidence="3">N-acetyltransferase DgcN</fullName>
    </submittedName>
</protein>
<proteinExistence type="predicted"/>
<dbReference type="Pfam" id="PF07755">
    <property type="entry name" value="DUF1611"/>
    <property type="match status" value="1"/>
</dbReference>
<dbReference type="EMBL" id="CP157947">
    <property type="protein sequence ID" value="XBS69269.1"/>
    <property type="molecule type" value="Genomic_DNA"/>
</dbReference>
<dbReference type="PIRSF" id="PIRSF026760">
    <property type="entry name" value="UCP026760"/>
    <property type="match status" value="1"/>
</dbReference>
<evidence type="ECO:0000259" key="2">
    <source>
        <dbReference type="Pfam" id="PF17396"/>
    </source>
</evidence>
<accession>A0AAU7Q8C1</accession>
<name>A0AAU7Q8C1_9GAMM</name>
<dbReference type="Gene3D" id="3.40.50.720">
    <property type="entry name" value="NAD(P)-binding Rossmann-like Domain"/>
    <property type="match status" value="1"/>
</dbReference>
<dbReference type="AlphaFoldDB" id="A0AAU7Q8C1"/>
<dbReference type="InterPro" id="IPR035402">
    <property type="entry name" value="DgcN-like_N"/>
</dbReference>
<dbReference type="NCBIfam" id="NF041892">
    <property type="entry name" value="DgcN"/>
    <property type="match status" value="1"/>
</dbReference>
<evidence type="ECO:0000259" key="1">
    <source>
        <dbReference type="Pfam" id="PF07755"/>
    </source>
</evidence>
<feature type="domain" description="D-glutamate N-acetyltransferase-like N-terminal" evidence="2">
    <location>
        <begin position="39"/>
        <end position="124"/>
    </location>
</feature>
<dbReference type="SUPFAM" id="SSF52540">
    <property type="entry name" value="P-loop containing nucleoside triphosphate hydrolases"/>
    <property type="match status" value="1"/>
</dbReference>
<dbReference type="InterPro" id="IPR035086">
    <property type="entry name" value="DgcN-like_C"/>
</dbReference>
<dbReference type="PANTHER" id="PTHR40690">
    <property type="entry name" value="GLL3100 PROTEIN"/>
    <property type="match status" value="1"/>
</dbReference>
<dbReference type="Gene3D" id="3.40.50.300">
    <property type="entry name" value="P-loop containing nucleotide triphosphate hydrolases"/>
    <property type="match status" value="1"/>
</dbReference>
<gene>
    <name evidence="3" type="primary">dgcN</name>
    <name evidence="3" type="ORF">ABK905_22890</name>
</gene>
<dbReference type="InterPro" id="IPR011669">
    <property type="entry name" value="DgcN-like"/>
</dbReference>
<dbReference type="InterPro" id="IPR027417">
    <property type="entry name" value="P-loop_NTPase"/>
</dbReference>
<dbReference type="Pfam" id="PF17396">
    <property type="entry name" value="DUF1611_N"/>
    <property type="match status" value="1"/>
</dbReference>
<evidence type="ECO:0000313" key="3">
    <source>
        <dbReference type="EMBL" id="XBS69269.1"/>
    </source>
</evidence>
<organism evidence="3">
    <name type="scientific">Acerihabitans sp. KWT182</name>
    <dbReference type="NCBI Taxonomy" id="3157919"/>
    <lineage>
        <taxon>Bacteria</taxon>
        <taxon>Pseudomonadati</taxon>
        <taxon>Pseudomonadota</taxon>
        <taxon>Gammaproteobacteria</taxon>
        <taxon>Enterobacterales</taxon>
        <taxon>Pectobacteriaceae</taxon>
        <taxon>Acerihabitans</taxon>
    </lineage>
</organism>